<gene>
    <name evidence="1" type="ORF">AVDCRST_MAG84-6040</name>
</gene>
<organism evidence="1">
    <name type="scientific">uncultured Microcoleus sp</name>
    <dbReference type="NCBI Taxonomy" id="259945"/>
    <lineage>
        <taxon>Bacteria</taxon>
        <taxon>Bacillati</taxon>
        <taxon>Cyanobacteriota</taxon>
        <taxon>Cyanophyceae</taxon>
        <taxon>Oscillatoriophycideae</taxon>
        <taxon>Oscillatoriales</taxon>
        <taxon>Microcoleaceae</taxon>
        <taxon>Microcoleus</taxon>
        <taxon>environmental samples</taxon>
    </lineage>
</organism>
<sequence>MPLQPSIFPQIRTDTVYGNGKNCANFLQMAQTKTCTRSNIAAETLLHSHLTTTTHTRKRGR</sequence>
<protein>
    <submittedName>
        <fullName evidence="1">Uncharacterized protein</fullName>
    </submittedName>
</protein>
<name>A0A6J4NWZ2_9CYAN</name>
<proteinExistence type="predicted"/>
<dbReference type="AlphaFoldDB" id="A0A6J4NWZ2"/>
<evidence type="ECO:0000313" key="1">
    <source>
        <dbReference type="EMBL" id="CAA9399201.1"/>
    </source>
</evidence>
<dbReference type="EMBL" id="CADCTZ010001461">
    <property type="protein sequence ID" value="CAA9399201.1"/>
    <property type="molecule type" value="Genomic_DNA"/>
</dbReference>
<reference evidence="1" key="1">
    <citation type="submission" date="2020-02" db="EMBL/GenBank/DDBJ databases">
        <authorList>
            <person name="Meier V. D."/>
        </authorList>
    </citation>
    <scope>NUCLEOTIDE SEQUENCE</scope>
    <source>
        <strain evidence="1">AVDCRST_MAG84</strain>
    </source>
</reference>
<accession>A0A6J4NWZ2</accession>